<feature type="repeat" description="TPR" evidence="3">
    <location>
        <begin position="77"/>
        <end position="110"/>
    </location>
</feature>
<sequence length="838" mass="95323">MPQPLSSKDGSLFRQVVRHCENKQYKKGLKAAEQILRKNPNHGDTQAMKALMLSYQGQQEEAFTLAKTALKNDMQSHICWHVFGLLYRAEKNYDEAIKAYRFALKLEPESQPIQRDLAFLQAQIRDFPGYVQSRTAMLQQKPAFRQNWTALAIAYHLAGNLSEAEHVLSTYEETLKTPPPRTDMDHSEAILYKNSIIAESGNIEKALQHLDEVGNQCFDVLAVMEMRADYLLKLGRHDEAVAAYEALLERNHENSHYYDALIQAKKIDMNDHAALKAVYDSWVEKFPRCDAPRRIPLEFLEGNDFRQAADTYLQRMLRKAIPSTFANVKSLYTNTSKRDIIQELVEGYVGDFSGQVNGSAEKQINGDNATFESSVYYFLAQHYNYHLSRDLEKAMAFIEKAIELSPKFVDYHMTKARIWKHYGNIPKAAEIMDLARSLDEKDRHINTKAAKYQLRNDENDKALNTMSKFTRNEGIGGPLGDLLEMQCVWYLTEDAESYLRQRKIGLALKRFHSVYNIFEIWQEDQFDFHGFSLRKGMIRAYVDMIRWEDRLRSHPYYTRAALGAIKTYILLNDEPDLCHGPIPAGTIGPDGELDNPERKKAIKKAKKEQQRLEKAEADRIKAKKAALTGGGGDARKDDSDPLGVSLAHTSEPMKEATKFLAPLLELSPNNIDVQTAGFEVYIRRKKYLLALKCLLAAHAIDPSNPTLHVQLARFRRTLNELAEPLPSEVQEILTTEFESILSKSQDLTAWNDSYLTANSSSFPHVQAALTVRRLLVPDEKAQTETDLVSSLDLQTASIESALAGLSLLDDWRSGSEAKASYVDHARNRWKEASGFQQA</sequence>
<keyword evidence="6" id="KW-1185">Reference proteome</keyword>
<dbReference type="InterPro" id="IPR021183">
    <property type="entry name" value="NatA_aux_su"/>
</dbReference>
<dbReference type="InterPro" id="IPR019734">
    <property type="entry name" value="TPR_rpt"/>
</dbReference>
<dbReference type="Pfam" id="PF12569">
    <property type="entry name" value="NatA_aux_su"/>
    <property type="match status" value="1"/>
</dbReference>
<dbReference type="FunFam" id="1.25.40.1010:FF:000002">
    <property type="entry name" value="N-terminal acetyltransferase catalytic subunit (NAT1)"/>
    <property type="match status" value="1"/>
</dbReference>
<reference evidence="6" key="1">
    <citation type="journal article" date="2009" name="Genome Res.">
        <title>Comparative genomic analyses of the human fungal pathogens Coccidioides and their relatives.</title>
        <authorList>
            <person name="Sharpton T.J."/>
            <person name="Stajich J.E."/>
            <person name="Rounsley S.D."/>
            <person name="Gardner M.J."/>
            <person name="Wortman J.R."/>
            <person name="Jordar V.S."/>
            <person name="Maiti R."/>
            <person name="Kodira C.D."/>
            <person name="Neafsey D.E."/>
            <person name="Zeng Q."/>
            <person name="Hung C.-Y."/>
            <person name="McMahan C."/>
            <person name="Muszewska A."/>
            <person name="Grynberg M."/>
            <person name="Mandel M.A."/>
            <person name="Kellner E.M."/>
            <person name="Barker B.M."/>
            <person name="Galgiani J.N."/>
            <person name="Orbach M.J."/>
            <person name="Kirkland T.N."/>
            <person name="Cole G.T."/>
            <person name="Henn M.R."/>
            <person name="Birren B.W."/>
            <person name="Taylor J.W."/>
        </authorList>
    </citation>
    <scope>NUCLEOTIDE SEQUENCE [LARGE SCALE GENOMIC DNA]</scope>
    <source>
        <strain evidence="6">UAMH 1704</strain>
    </source>
</reference>
<dbReference type="PIRSF" id="PIRSF000422">
    <property type="entry name" value="N-terminal-AcTrfase-A_aux_su"/>
    <property type="match status" value="1"/>
</dbReference>
<dbReference type="OrthoDB" id="10263032at2759"/>
<dbReference type="InParanoid" id="C4JSA6"/>
<dbReference type="GO" id="GO:0010698">
    <property type="term" value="F:acetyltransferase activator activity"/>
    <property type="evidence" value="ECO:0007669"/>
    <property type="project" value="EnsemblFungi"/>
</dbReference>
<dbReference type="GO" id="GO:0031415">
    <property type="term" value="C:NatA complex"/>
    <property type="evidence" value="ECO:0007669"/>
    <property type="project" value="EnsemblFungi"/>
</dbReference>
<dbReference type="HOGENOM" id="CLU_006686_0_0_1"/>
<evidence type="ECO:0000256" key="1">
    <source>
        <dbReference type="ARBA" id="ARBA00022737"/>
    </source>
</evidence>
<dbReference type="RefSeq" id="XP_002584656.1">
    <property type="nucleotide sequence ID" value="XM_002584610.1"/>
</dbReference>
<dbReference type="PROSITE" id="PS50005">
    <property type="entry name" value="TPR"/>
    <property type="match status" value="1"/>
</dbReference>
<dbReference type="Pfam" id="PF13181">
    <property type="entry name" value="TPR_8"/>
    <property type="match status" value="1"/>
</dbReference>
<evidence type="ECO:0000256" key="3">
    <source>
        <dbReference type="PROSITE-ProRule" id="PRU00339"/>
    </source>
</evidence>
<dbReference type="AlphaFoldDB" id="C4JSA6"/>
<dbReference type="VEuPathDB" id="FungiDB:UREG_05345"/>
<dbReference type="EMBL" id="CH476617">
    <property type="protein sequence ID" value="EEP80503.1"/>
    <property type="molecule type" value="Genomic_DNA"/>
</dbReference>
<dbReference type="FunFam" id="1.25.40.1040:FF:000003">
    <property type="entry name" value="N-terminal acetyltransferase A, auxiliary subunit"/>
    <property type="match status" value="1"/>
</dbReference>
<evidence type="ECO:0000313" key="5">
    <source>
        <dbReference type="EMBL" id="EEP80503.1"/>
    </source>
</evidence>
<accession>C4JSA6</accession>
<dbReference type="STRING" id="336963.C4JSA6"/>
<dbReference type="Gene3D" id="1.25.40.1040">
    <property type="match status" value="1"/>
</dbReference>
<proteinExistence type="predicted"/>
<dbReference type="OMA" id="MEMRADY"/>
<dbReference type="PANTHER" id="PTHR22767">
    <property type="entry name" value="N-TERMINAL ACETYLTRANSFERASE-RELATED"/>
    <property type="match status" value="1"/>
</dbReference>
<evidence type="ECO:0000313" key="6">
    <source>
        <dbReference type="Proteomes" id="UP000002058"/>
    </source>
</evidence>
<dbReference type="Proteomes" id="UP000002058">
    <property type="component" value="Unassembled WGS sequence"/>
</dbReference>
<dbReference type="GeneID" id="8440526"/>
<dbReference type="PANTHER" id="PTHR22767:SF2">
    <property type="entry name" value="N(ALPHA)-ACETYLTRANSFERASE 15_16, ISOFORM A"/>
    <property type="match status" value="1"/>
</dbReference>
<dbReference type="eggNOG" id="KOG1156">
    <property type="taxonomic scope" value="Eukaryota"/>
</dbReference>
<evidence type="ECO:0000256" key="4">
    <source>
        <dbReference type="SAM" id="MobiDB-lite"/>
    </source>
</evidence>
<protein>
    <recommendedName>
        <fullName evidence="7">NMDA receptor-regulated protein 1</fullName>
    </recommendedName>
</protein>
<keyword evidence="2 3" id="KW-0802">TPR repeat</keyword>
<dbReference type="KEGG" id="ure:UREG_05345"/>
<dbReference type="SMART" id="SM00028">
    <property type="entry name" value="TPR"/>
    <property type="match status" value="5"/>
</dbReference>
<name>C4JSA6_UNCRE</name>
<dbReference type="Gene3D" id="1.25.40.1010">
    <property type="match status" value="1"/>
</dbReference>
<evidence type="ECO:0008006" key="7">
    <source>
        <dbReference type="Google" id="ProtNLM"/>
    </source>
</evidence>
<gene>
    <name evidence="5" type="ORF">UREG_05345</name>
</gene>
<keyword evidence="1" id="KW-0677">Repeat</keyword>
<organism evidence="5 6">
    <name type="scientific">Uncinocarpus reesii (strain UAMH 1704)</name>
    <dbReference type="NCBI Taxonomy" id="336963"/>
    <lineage>
        <taxon>Eukaryota</taxon>
        <taxon>Fungi</taxon>
        <taxon>Dikarya</taxon>
        <taxon>Ascomycota</taxon>
        <taxon>Pezizomycotina</taxon>
        <taxon>Eurotiomycetes</taxon>
        <taxon>Eurotiomycetidae</taxon>
        <taxon>Onygenales</taxon>
        <taxon>Onygenaceae</taxon>
        <taxon>Uncinocarpus</taxon>
    </lineage>
</organism>
<feature type="region of interest" description="Disordered" evidence="4">
    <location>
        <begin position="624"/>
        <end position="643"/>
    </location>
</feature>
<dbReference type="InterPro" id="IPR011990">
    <property type="entry name" value="TPR-like_helical_dom_sf"/>
</dbReference>
<dbReference type="FunCoup" id="C4JSA6">
    <property type="interactions" value="964"/>
</dbReference>
<evidence type="ECO:0000256" key="2">
    <source>
        <dbReference type="ARBA" id="ARBA00022803"/>
    </source>
</evidence>
<dbReference type="SUPFAM" id="SSF48452">
    <property type="entry name" value="TPR-like"/>
    <property type="match status" value="3"/>
</dbReference>